<dbReference type="AlphaFoldDB" id="A0A2D3WMA3"/>
<sequence>MSKHPTLLQQFRSFCFQNNATDIEKAIEYFAVFGGMGWSVDMTKPLEELIEKKILANYRYIHGDLTKITQSNKAHHALLSAVASGDRREYSAYRRADLTRKEGEESAAFLIKFGLLTRQASQADPIDETEEVSERLIFTAPFLRFWFSAVSPYYKGIKEGDFTEMKAKWENTKASFFDQIYEALTIALVKQSFKEDWVAKIGSYWDKNTEIEILGKTKGDKVIVGSCKTSKAKANKSELSKLQEKCAKVALSPDIFVIFSKNGFSSEFKKEKSDTLKLLSLKNLKTLMDDLSEKDLLVNTNKKY</sequence>
<reference evidence="2 3" key="1">
    <citation type="journal article" date="2017" name="Front. Microbiol.">
        <title>Comparative Genomic Analysis of the Class Epsilonproteobacteria and Proposed Reclassification to Epsilonbacteraeota (phyl. nov.).</title>
        <authorList>
            <person name="Waite D.W."/>
            <person name="Vanwonterghem I."/>
            <person name="Rinke C."/>
            <person name="Parks D.H."/>
            <person name="Zhang Y."/>
            <person name="Takai K."/>
            <person name="Sievert S.M."/>
            <person name="Simon J."/>
            <person name="Campbell B.J."/>
            <person name="Hanson T.E."/>
            <person name="Woyke T."/>
            <person name="Klotz M.G."/>
            <person name="Hugenholtz P."/>
        </authorList>
    </citation>
    <scope>NUCLEOTIDE SEQUENCE [LARGE SCALE GENOMIC DNA]</scope>
    <source>
        <strain evidence="2">UBA12443</strain>
    </source>
</reference>
<dbReference type="PANTHER" id="PTHR34704:SF1">
    <property type="entry name" value="ATPASE"/>
    <property type="match status" value="1"/>
</dbReference>
<accession>A0A2D3WMA3</accession>
<name>A0A2D3WMA3_9BACT</name>
<protein>
    <submittedName>
        <fullName evidence="2">ATPase</fullName>
    </submittedName>
</protein>
<dbReference type="EMBL" id="DLUI01000100">
    <property type="protein sequence ID" value="DAB38239.1"/>
    <property type="molecule type" value="Genomic_DNA"/>
</dbReference>
<evidence type="ECO:0000313" key="2">
    <source>
        <dbReference type="EMBL" id="DAB38239.1"/>
    </source>
</evidence>
<dbReference type="RefSeq" id="WP_294896808.1">
    <property type="nucleotide sequence ID" value="NZ_DLUI01000100.1"/>
</dbReference>
<dbReference type="InterPro" id="IPR004256">
    <property type="entry name" value="DUF234"/>
</dbReference>
<evidence type="ECO:0000259" key="1">
    <source>
        <dbReference type="Pfam" id="PF03008"/>
    </source>
</evidence>
<dbReference type="Proteomes" id="UP000228859">
    <property type="component" value="Unassembled WGS sequence"/>
</dbReference>
<proteinExistence type="predicted"/>
<dbReference type="PANTHER" id="PTHR34704">
    <property type="entry name" value="ATPASE"/>
    <property type="match status" value="1"/>
</dbReference>
<organism evidence="2 3">
    <name type="scientific">Sulfuricurvum kujiense</name>
    <dbReference type="NCBI Taxonomy" id="148813"/>
    <lineage>
        <taxon>Bacteria</taxon>
        <taxon>Pseudomonadati</taxon>
        <taxon>Campylobacterota</taxon>
        <taxon>Epsilonproteobacteria</taxon>
        <taxon>Campylobacterales</taxon>
        <taxon>Sulfurimonadaceae</taxon>
        <taxon>Sulfuricurvum</taxon>
    </lineage>
</organism>
<feature type="domain" description="DUF234" evidence="1">
    <location>
        <begin position="146"/>
        <end position="235"/>
    </location>
</feature>
<gene>
    <name evidence="2" type="ORF">CFH83_07025</name>
</gene>
<dbReference type="Pfam" id="PF03008">
    <property type="entry name" value="DUF234"/>
    <property type="match status" value="1"/>
</dbReference>
<evidence type="ECO:0000313" key="3">
    <source>
        <dbReference type="Proteomes" id="UP000228859"/>
    </source>
</evidence>
<comment type="caution">
    <text evidence="2">The sequence shown here is derived from an EMBL/GenBank/DDBJ whole genome shotgun (WGS) entry which is preliminary data.</text>
</comment>